<dbReference type="PROSITE" id="PS51677">
    <property type="entry name" value="NODB"/>
    <property type="match status" value="1"/>
</dbReference>
<dbReference type="Proteomes" id="UP000256690">
    <property type="component" value="Unassembled WGS sequence"/>
</dbReference>
<dbReference type="PANTHER" id="PTHR46471">
    <property type="entry name" value="CHITIN DEACETYLASE"/>
    <property type="match status" value="1"/>
</dbReference>
<reference evidence="9 10" key="1">
    <citation type="journal article" date="2018" name="IMA Fungus">
        <title>IMA Genome-F 9: Draft genome sequence of Annulohypoxylon stygium, Aspergillus mulundensis, Berkeleyomyces basicola (syn. Thielaviopsis basicola), Ceratocystis smalleyi, two Cercospora beticola strains, Coleophoma cylindrospora, Fusarium fracticaudum, Phialophora cf. hyalina, and Morchella septimelata.</title>
        <authorList>
            <person name="Wingfield B.D."/>
            <person name="Bills G.F."/>
            <person name="Dong Y."/>
            <person name="Huang W."/>
            <person name="Nel W.J."/>
            <person name="Swalarsk-Parry B.S."/>
            <person name="Vaghefi N."/>
            <person name="Wilken P.M."/>
            <person name="An Z."/>
            <person name="de Beer Z.W."/>
            <person name="De Vos L."/>
            <person name="Chen L."/>
            <person name="Duong T.A."/>
            <person name="Gao Y."/>
            <person name="Hammerbacher A."/>
            <person name="Kikkert J.R."/>
            <person name="Li Y."/>
            <person name="Li H."/>
            <person name="Li K."/>
            <person name="Li Q."/>
            <person name="Liu X."/>
            <person name="Ma X."/>
            <person name="Naidoo K."/>
            <person name="Pethybridge S.J."/>
            <person name="Sun J."/>
            <person name="Steenkamp E.T."/>
            <person name="van der Nest M.A."/>
            <person name="van Wyk S."/>
            <person name="Wingfield M.J."/>
            <person name="Xiong C."/>
            <person name="Yue Q."/>
            <person name="Zhang X."/>
        </authorList>
    </citation>
    <scope>NUCLEOTIDE SEQUENCE [LARGE SCALE GENOMIC DNA]</scope>
    <source>
        <strain evidence="9 10">DSM 5745</strain>
    </source>
</reference>
<dbReference type="CDD" id="cd10951">
    <property type="entry name" value="CE4_ClCDA_like"/>
    <property type="match status" value="1"/>
</dbReference>
<keyword evidence="4" id="KW-0378">Hydrolase</keyword>
<gene>
    <name evidence="9" type="ORF">DSM5745_04341</name>
</gene>
<comment type="cofactor">
    <cofactor evidence="1">
        <name>Co(2+)</name>
        <dbReference type="ChEBI" id="CHEBI:48828"/>
    </cofactor>
</comment>
<dbReference type="InterPro" id="IPR011330">
    <property type="entry name" value="Glyco_hydro/deAcase_b/a-brl"/>
</dbReference>
<evidence type="ECO:0000256" key="3">
    <source>
        <dbReference type="ARBA" id="ARBA00022729"/>
    </source>
</evidence>
<dbReference type="GO" id="GO:0005975">
    <property type="term" value="P:carbohydrate metabolic process"/>
    <property type="evidence" value="ECO:0007669"/>
    <property type="project" value="InterPro"/>
</dbReference>
<dbReference type="GO" id="GO:0046872">
    <property type="term" value="F:metal ion binding"/>
    <property type="evidence" value="ECO:0007669"/>
    <property type="project" value="UniProtKB-KW"/>
</dbReference>
<dbReference type="InterPro" id="IPR002509">
    <property type="entry name" value="NODB_dom"/>
</dbReference>
<feature type="signal peptide" evidence="7">
    <location>
        <begin position="1"/>
        <end position="17"/>
    </location>
</feature>
<dbReference type="GO" id="GO:0016810">
    <property type="term" value="F:hydrolase activity, acting on carbon-nitrogen (but not peptide) bonds"/>
    <property type="evidence" value="ECO:0007669"/>
    <property type="project" value="InterPro"/>
</dbReference>
<evidence type="ECO:0000256" key="2">
    <source>
        <dbReference type="ARBA" id="ARBA00022723"/>
    </source>
</evidence>
<evidence type="ECO:0000256" key="1">
    <source>
        <dbReference type="ARBA" id="ARBA00001941"/>
    </source>
</evidence>
<sequence length="240" mass="26212">MRSTLALLVAALSHVLASPLPPSESVSKRTPVGQVISYCTTPGTIALTFDDGPSQYTGQLLDLLAQYGARATFFVLGDASRSNPDLLQRMLREGHQVGSHTYTHPYLTSLGYDGIVSEMSELDNVVRPALGKSPTYMRPPYLDTNDAVLQVMRDYDYRVISASVDTKDYENQDPDAIISTSFANFVNQLNAGGSIVLSHDIHYWTVVSLAERMLQEVAERGLTATTVGECLGEASGAWYR</sequence>
<keyword evidence="2" id="KW-0479">Metal-binding</keyword>
<feature type="domain" description="NodB homology" evidence="8">
    <location>
        <begin position="43"/>
        <end position="225"/>
    </location>
</feature>
<dbReference type="RefSeq" id="XP_026605353.1">
    <property type="nucleotide sequence ID" value="XM_026746357.1"/>
</dbReference>
<dbReference type="EMBL" id="PVWQ01000004">
    <property type="protein sequence ID" value="RDW84015.1"/>
    <property type="molecule type" value="Genomic_DNA"/>
</dbReference>
<dbReference type="AlphaFoldDB" id="A0A3D8SCG1"/>
<dbReference type="OrthoDB" id="2125469at2759"/>
<evidence type="ECO:0000256" key="7">
    <source>
        <dbReference type="SAM" id="SignalP"/>
    </source>
</evidence>
<evidence type="ECO:0000313" key="10">
    <source>
        <dbReference type="Proteomes" id="UP000256690"/>
    </source>
</evidence>
<keyword evidence="6" id="KW-0170">Cobalt</keyword>
<protein>
    <recommendedName>
        <fullName evidence="8">NodB homology domain-containing protein</fullName>
    </recommendedName>
</protein>
<evidence type="ECO:0000256" key="4">
    <source>
        <dbReference type="ARBA" id="ARBA00022801"/>
    </source>
</evidence>
<evidence type="ECO:0000256" key="6">
    <source>
        <dbReference type="ARBA" id="ARBA00023285"/>
    </source>
</evidence>
<keyword evidence="3 7" id="KW-0732">Signal</keyword>
<dbReference type="Pfam" id="PF01522">
    <property type="entry name" value="Polysacc_deac_1"/>
    <property type="match status" value="1"/>
</dbReference>
<evidence type="ECO:0000256" key="5">
    <source>
        <dbReference type="ARBA" id="ARBA00023277"/>
    </source>
</evidence>
<dbReference type="STRING" id="1810919.A0A3D8SCG1"/>
<name>A0A3D8SCG1_9EURO</name>
<dbReference type="SUPFAM" id="SSF88713">
    <property type="entry name" value="Glycoside hydrolase/deacetylase"/>
    <property type="match status" value="1"/>
</dbReference>
<dbReference type="GeneID" id="38114711"/>
<keyword evidence="5" id="KW-0119">Carbohydrate metabolism</keyword>
<evidence type="ECO:0000259" key="8">
    <source>
        <dbReference type="PROSITE" id="PS51677"/>
    </source>
</evidence>
<dbReference type="PANTHER" id="PTHR46471:SF2">
    <property type="entry name" value="CHITIN DEACETYLASE-RELATED"/>
    <property type="match status" value="1"/>
</dbReference>
<keyword evidence="10" id="KW-1185">Reference proteome</keyword>
<dbReference type="Gene3D" id="3.20.20.370">
    <property type="entry name" value="Glycoside hydrolase/deacetylase"/>
    <property type="match status" value="1"/>
</dbReference>
<comment type="caution">
    <text evidence="9">The sequence shown here is derived from an EMBL/GenBank/DDBJ whole genome shotgun (WGS) entry which is preliminary data.</text>
</comment>
<evidence type="ECO:0000313" key="9">
    <source>
        <dbReference type="EMBL" id="RDW84015.1"/>
    </source>
</evidence>
<proteinExistence type="predicted"/>
<feature type="chain" id="PRO_5017581833" description="NodB homology domain-containing protein" evidence="7">
    <location>
        <begin position="18"/>
        <end position="240"/>
    </location>
</feature>
<accession>A0A3D8SCG1</accession>
<organism evidence="9 10">
    <name type="scientific">Aspergillus mulundensis</name>
    <dbReference type="NCBI Taxonomy" id="1810919"/>
    <lineage>
        <taxon>Eukaryota</taxon>
        <taxon>Fungi</taxon>
        <taxon>Dikarya</taxon>
        <taxon>Ascomycota</taxon>
        <taxon>Pezizomycotina</taxon>
        <taxon>Eurotiomycetes</taxon>
        <taxon>Eurotiomycetidae</taxon>
        <taxon>Eurotiales</taxon>
        <taxon>Aspergillaceae</taxon>
        <taxon>Aspergillus</taxon>
        <taxon>Aspergillus subgen. Nidulantes</taxon>
    </lineage>
</organism>